<evidence type="ECO:0000313" key="6">
    <source>
        <dbReference type="Proteomes" id="UP000178485"/>
    </source>
</evidence>
<accession>A0A1G4GAT5</accession>
<dbReference type="InterPro" id="IPR018060">
    <property type="entry name" value="HTH_AraC"/>
</dbReference>
<sequence>MKRILILIDYSSEFSRRLLKGLIQYSNDHGPWIFYRLPTYYKTLYGKEGIVEWAKEWKADAIIARWDHEDTNLLATLNIPIILQNYKSRSPYFSNLTGDYIGTGEMAARFFIKRRYRNLAYYGNKGVIWSRERGEGFRREAEKANLNYYYFETENLNGEDWDTSHMKLDDWLLSLPKPVGLFACDDSFALRVSQSCTINNIRIPEEISLMGVDNDELICHLSDPPISSIVTDVEKGGYEAGRLIDRMISGEIEEPFNIIINPTRFELRKSTEKYDITNEYISQVVNFIEDNFTTNIDIEGLTELVPLSRRNLEVKFKEEMGTSIYQFILSCRIDYFARLLLTTDRTLFDLALESGFNDCKNIARIFKKLKGCTPTEYRKEFMDDIL</sequence>
<dbReference type="AlphaFoldDB" id="A0A1G4GAT5"/>
<dbReference type="EMBL" id="LT608328">
    <property type="protein sequence ID" value="SCM59666.1"/>
    <property type="molecule type" value="Genomic_DNA"/>
</dbReference>
<keyword evidence="3" id="KW-0804">Transcription</keyword>
<dbReference type="InterPro" id="IPR046335">
    <property type="entry name" value="LacI/GalR-like_sensor"/>
</dbReference>
<organism evidence="5 6">
    <name type="scientific">Petrimonas mucosa</name>
    <dbReference type="NCBI Taxonomy" id="1642646"/>
    <lineage>
        <taxon>Bacteria</taxon>
        <taxon>Pseudomonadati</taxon>
        <taxon>Bacteroidota</taxon>
        <taxon>Bacteroidia</taxon>
        <taxon>Bacteroidales</taxon>
        <taxon>Dysgonomonadaceae</taxon>
        <taxon>Petrimonas</taxon>
    </lineage>
</organism>
<dbReference type="SUPFAM" id="SSF53822">
    <property type="entry name" value="Periplasmic binding protein-like I"/>
    <property type="match status" value="1"/>
</dbReference>
<evidence type="ECO:0000256" key="3">
    <source>
        <dbReference type="ARBA" id="ARBA00023163"/>
    </source>
</evidence>
<dbReference type="PANTHER" id="PTHR30146">
    <property type="entry name" value="LACI-RELATED TRANSCRIPTIONAL REPRESSOR"/>
    <property type="match status" value="1"/>
</dbReference>
<dbReference type="GO" id="GO:0003700">
    <property type="term" value="F:DNA-binding transcription factor activity"/>
    <property type="evidence" value="ECO:0007669"/>
    <property type="project" value="InterPro"/>
</dbReference>
<dbReference type="PANTHER" id="PTHR30146:SF24">
    <property type="entry name" value="XYLOSE OPERON REGULATORY PROTEIN"/>
    <property type="match status" value="1"/>
</dbReference>
<dbReference type="Pfam" id="PF12833">
    <property type="entry name" value="HTH_18"/>
    <property type="match status" value="1"/>
</dbReference>
<dbReference type="Gene3D" id="1.10.10.60">
    <property type="entry name" value="Homeodomain-like"/>
    <property type="match status" value="1"/>
</dbReference>
<dbReference type="CDD" id="cd01543">
    <property type="entry name" value="PBP1_XylR"/>
    <property type="match status" value="1"/>
</dbReference>
<name>A0A1G4GAT5_9BACT</name>
<dbReference type="SMART" id="SM00342">
    <property type="entry name" value="HTH_ARAC"/>
    <property type="match status" value="1"/>
</dbReference>
<dbReference type="STRING" id="1642646.ING2E5A_2871"/>
<evidence type="ECO:0000256" key="2">
    <source>
        <dbReference type="ARBA" id="ARBA00023125"/>
    </source>
</evidence>
<dbReference type="InterPro" id="IPR028082">
    <property type="entry name" value="Peripla_BP_I"/>
</dbReference>
<protein>
    <submittedName>
        <fullName evidence="5">Xylose operon regulatory protein</fullName>
    </submittedName>
</protein>
<proteinExistence type="predicted"/>
<evidence type="ECO:0000256" key="1">
    <source>
        <dbReference type="ARBA" id="ARBA00023015"/>
    </source>
</evidence>
<dbReference type="RefSeq" id="WP_071137911.1">
    <property type="nucleotide sequence ID" value="NZ_LT608328.1"/>
</dbReference>
<dbReference type="KEGG" id="pmuc:ING2E5A_2871"/>
<keyword evidence="1" id="KW-0805">Transcription regulation</keyword>
<evidence type="ECO:0000313" key="5">
    <source>
        <dbReference type="EMBL" id="SCM59666.1"/>
    </source>
</evidence>
<feature type="domain" description="HTH araC/xylS-type" evidence="4">
    <location>
        <begin position="282"/>
        <end position="380"/>
    </location>
</feature>
<dbReference type="Proteomes" id="UP000178485">
    <property type="component" value="Chromosome i"/>
</dbReference>
<dbReference type="SUPFAM" id="SSF46689">
    <property type="entry name" value="Homeodomain-like"/>
    <property type="match status" value="2"/>
</dbReference>
<dbReference type="PROSITE" id="PS01124">
    <property type="entry name" value="HTH_ARAC_FAMILY_2"/>
    <property type="match status" value="1"/>
</dbReference>
<dbReference type="GO" id="GO:0000976">
    <property type="term" value="F:transcription cis-regulatory region binding"/>
    <property type="evidence" value="ECO:0007669"/>
    <property type="project" value="TreeGrafter"/>
</dbReference>
<dbReference type="InterPro" id="IPR009057">
    <property type="entry name" value="Homeodomain-like_sf"/>
</dbReference>
<dbReference type="Pfam" id="PF13377">
    <property type="entry name" value="Peripla_BP_3"/>
    <property type="match status" value="1"/>
</dbReference>
<gene>
    <name evidence="5" type="primary">xylR3</name>
    <name evidence="5" type="ORF">ING2E5A_2871</name>
</gene>
<evidence type="ECO:0000259" key="4">
    <source>
        <dbReference type="PROSITE" id="PS01124"/>
    </source>
</evidence>
<keyword evidence="2" id="KW-0238">DNA-binding</keyword>
<dbReference type="Gene3D" id="3.40.50.2300">
    <property type="match status" value="2"/>
</dbReference>
<keyword evidence="6" id="KW-1185">Reference proteome</keyword>
<reference evidence="5 6" key="1">
    <citation type="submission" date="2016-08" db="EMBL/GenBank/DDBJ databases">
        <authorList>
            <person name="Seilhamer J.J."/>
        </authorList>
    </citation>
    <scope>NUCLEOTIDE SEQUENCE [LARGE SCALE GENOMIC DNA]</scope>
    <source>
        <strain evidence="5">ING2-E5A</strain>
    </source>
</reference>